<reference evidence="1 2" key="1">
    <citation type="journal article" date="2014" name="Agronomy (Basel)">
        <title>A Draft Genome Sequence for Ensete ventricosum, the Drought-Tolerant Tree Against Hunger.</title>
        <authorList>
            <person name="Harrison J."/>
            <person name="Moore K.A."/>
            <person name="Paszkiewicz K."/>
            <person name="Jones T."/>
            <person name="Grant M."/>
            <person name="Ambacheew D."/>
            <person name="Muzemil S."/>
            <person name="Studholme D.J."/>
        </authorList>
    </citation>
    <scope>NUCLEOTIDE SEQUENCE [LARGE SCALE GENOMIC DNA]</scope>
</reference>
<evidence type="ECO:0000313" key="2">
    <source>
        <dbReference type="Proteomes" id="UP000287651"/>
    </source>
</evidence>
<dbReference type="AlphaFoldDB" id="A0A427BBT5"/>
<dbReference type="Proteomes" id="UP000287651">
    <property type="component" value="Unassembled WGS sequence"/>
</dbReference>
<sequence>MDFMRRRIVTHHRLVTTTDAGLQEQDVPTIGATREPYEELQIKTQRCGAQPWGPIEKHIDVIVGGWTYGKDSALGQKAYARNVVEKRLMLKDESKITFEVREIEYSDHNDTLVVSVCIANTQVKRVMIDTRSSTDVLYFDAFQKLGLTAADLSPMSSTLTGFKGDELVISKITLI</sequence>
<dbReference type="PANTHER" id="PTHR33240">
    <property type="entry name" value="OS08G0508500 PROTEIN"/>
    <property type="match status" value="1"/>
</dbReference>
<protein>
    <submittedName>
        <fullName evidence="1">Uncharacterized protein</fullName>
    </submittedName>
</protein>
<accession>A0A427BBT5</accession>
<evidence type="ECO:0000313" key="1">
    <source>
        <dbReference type="EMBL" id="RRT85985.1"/>
    </source>
</evidence>
<organism evidence="1 2">
    <name type="scientific">Ensete ventricosum</name>
    <name type="common">Abyssinian banana</name>
    <name type="synonym">Musa ensete</name>
    <dbReference type="NCBI Taxonomy" id="4639"/>
    <lineage>
        <taxon>Eukaryota</taxon>
        <taxon>Viridiplantae</taxon>
        <taxon>Streptophyta</taxon>
        <taxon>Embryophyta</taxon>
        <taxon>Tracheophyta</taxon>
        <taxon>Spermatophyta</taxon>
        <taxon>Magnoliopsida</taxon>
        <taxon>Liliopsida</taxon>
        <taxon>Zingiberales</taxon>
        <taxon>Musaceae</taxon>
        <taxon>Ensete</taxon>
    </lineage>
</organism>
<dbReference type="PANTHER" id="PTHR33240:SF8">
    <property type="entry name" value="OS03G0439900 PROTEIN"/>
    <property type="match status" value="1"/>
</dbReference>
<dbReference type="EMBL" id="AMZH03000031">
    <property type="protein sequence ID" value="RRT85985.1"/>
    <property type="molecule type" value="Genomic_DNA"/>
</dbReference>
<proteinExistence type="predicted"/>
<name>A0A427BBT5_ENSVE</name>
<comment type="caution">
    <text evidence="1">The sequence shown here is derived from an EMBL/GenBank/DDBJ whole genome shotgun (WGS) entry which is preliminary data.</text>
</comment>
<gene>
    <name evidence="1" type="ORF">B296_00005582</name>
</gene>